<evidence type="ECO:0000313" key="4">
    <source>
        <dbReference type="EMBL" id="CAG2206487.1"/>
    </source>
</evidence>
<dbReference type="PANTHER" id="PTHR24198">
    <property type="entry name" value="ANKYRIN REPEAT AND PROTEIN KINASE DOMAIN-CONTAINING PROTEIN"/>
    <property type="match status" value="1"/>
</dbReference>
<feature type="repeat" description="ANK" evidence="3">
    <location>
        <begin position="40"/>
        <end position="72"/>
    </location>
</feature>
<dbReference type="PANTHER" id="PTHR24198:SF165">
    <property type="entry name" value="ANKYRIN REPEAT-CONTAINING PROTEIN-RELATED"/>
    <property type="match status" value="1"/>
</dbReference>
<dbReference type="OrthoDB" id="6135663at2759"/>
<keyword evidence="5" id="KW-1185">Reference proteome</keyword>
<evidence type="ECO:0000256" key="3">
    <source>
        <dbReference type="PROSITE-ProRule" id="PRU00023"/>
    </source>
</evidence>
<accession>A0A8S3RAW7</accession>
<organism evidence="4 5">
    <name type="scientific">Mytilus edulis</name>
    <name type="common">Blue mussel</name>
    <dbReference type="NCBI Taxonomy" id="6550"/>
    <lineage>
        <taxon>Eukaryota</taxon>
        <taxon>Metazoa</taxon>
        <taxon>Spiralia</taxon>
        <taxon>Lophotrochozoa</taxon>
        <taxon>Mollusca</taxon>
        <taxon>Bivalvia</taxon>
        <taxon>Autobranchia</taxon>
        <taxon>Pteriomorphia</taxon>
        <taxon>Mytilida</taxon>
        <taxon>Mytiloidea</taxon>
        <taxon>Mytilidae</taxon>
        <taxon>Mytilinae</taxon>
        <taxon>Mytilus</taxon>
    </lineage>
</organism>
<keyword evidence="2 3" id="KW-0040">ANK repeat</keyword>
<name>A0A8S3RAW7_MYTED</name>
<dbReference type="Proteomes" id="UP000683360">
    <property type="component" value="Unassembled WGS sequence"/>
</dbReference>
<dbReference type="EMBL" id="CAJPWZ010001051">
    <property type="protein sequence ID" value="CAG2206487.1"/>
    <property type="molecule type" value="Genomic_DNA"/>
</dbReference>
<dbReference type="SUPFAM" id="SSF52540">
    <property type="entry name" value="P-loop containing nucleoside triphosphate hydrolases"/>
    <property type="match status" value="1"/>
</dbReference>
<evidence type="ECO:0000313" key="5">
    <source>
        <dbReference type="Proteomes" id="UP000683360"/>
    </source>
</evidence>
<dbReference type="Gene3D" id="1.25.40.20">
    <property type="entry name" value="Ankyrin repeat-containing domain"/>
    <property type="match status" value="3"/>
</dbReference>
<reference evidence="4" key="1">
    <citation type="submission" date="2021-03" db="EMBL/GenBank/DDBJ databases">
        <authorList>
            <person name="Bekaert M."/>
        </authorList>
    </citation>
    <scope>NUCLEOTIDE SEQUENCE</scope>
</reference>
<dbReference type="Pfam" id="PF12796">
    <property type="entry name" value="Ank_2"/>
    <property type="match status" value="2"/>
</dbReference>
<gene>
    <name evidence="4" type="ORF">MEDL_20807</name>
</gene>
<feature type="repeat" description="ANK" evidence="3">
    <location>
        <begin position="106"/>
        <end position="138"/>
    </location>
</feature>
<protein>
    <submittedName>
        <fullName evidence="4">Uncharacterized protein</fullName>
    </submittedName>
</protein>
<feature type="repeat" description="ANK" evidence="3">
    <location>
        <begin position="7"/>
        <end position="39"/>
    </location>
</feature>
<proteinExistence type="predicted"/>
<feature type="repeat" description="ANK" evidence="3">
    <location>
        <begin position="73"/>
        <end position="105"/>
    </location>
</feature>
<dbReference type="PROSITE" id="PS50088">
    <property type="entry name" value="ANK_REPEAT"/>
    <property type="match status" value="5"/>
</dbReference>
<feature type="repeat" description="ANK" evidence="3">
    <location>
        <begin position="139"/>
        <end position="171"/>
    </location>
</feature>
<dbReference type="AlphaFoldDB" id="A0A8S3RAW7"/>
<keyword evidence="1" id="KW-0677">Repeat</keyword>
<comment type="caution">
    <text evidence="4">The sequence shown here is derived from an EMBL/GenBank/DDBJ whole genome shotgun (WGS) entry which is preliminary data.</text>
</comment>
<dbReference type="SMART" id="SM00248">
    <property type="entry name" value="ANK"/>
    <property type="match status" value="6"/>
</dbReference>
<sequence>MRTALQDGNSALHQAVSTSKTELVKLITNSGIDVNVRNKVGSTALHAATEERNTEAVKVLLRNDIDYRMHDMDGWTALHRGAWIGEVEIVKLIIDKSNNINVRAKDGSTALHLAANHGQPQIVDLLIGKGIAVNLQDKLGRTAIHYGVQFEKAEIVYLFIEHGVKLNLQDKDGDTVLHIAARISNLNPKSIVSTLVADFLKHNCDPSIRNFVGKKPIALTGDEKVKDLIKDYENKNALHGLPFEVRKLDKNSAKVFSQILEEESYPHFESRVMLAGEQDTGKTTIARYLVGKQPTKIRMSTDGIELYNGLSYMDYERNIWLGGKQDFSLEEIIISRSLLKEDETQDKAPMNQFVFDRPIDHTHKQNTNTQYSGRPLEAQFLTKTVQVDEVDSQRLGIFAEIRELFAPTPLIQHLVIDDQIFVNAKDKDDPEMQKIKDVIISESENQPTWGESLPKCFIL</sequence>
<evidence type="ECO:0000256" key="1">
    <source>
        <dbReference type="ARBA" id="ARBA00022737"/>
    </source>
</evidence>
<dbReference type="SUPFAM" id="SSF48403">
    <property type="entry name" value="Ankyrin repeat"/>
    <property type="match status" value="1"/>
</dbReference>
<dbReference type="InterPro" id="IPR036770">
    <property type="entry name" value="Ankyrin_rpt-contain_sf"/>
</dbReference>
<dbReference type="PROSITE" id="PS50297">
    <property type="entry name" value="ANK_REP_REGION"/>
    <property type="match status" value="5"/>
</dbReference>
<dbReference type="InterPro" id="IPR027417">
    <property type="entry name" value="P-loop_NTPase"/>
</dbReference>
<evidence type="ECO:0000256" key="2">
    <source>
        <dbReference type="ARBA" id="ARBA00023043"/>
    </source>
</evidence>
<dbReference type="InterPro" id="IPR002110">
    <property type="entry name" value="Ankyrin_rpt"/>
</dbReference>
<dbReference type="PRINTS" id="PR01415">
    <property type="entry name" value="ANKYRIN"/>
</dbReference>